<keyword evidence="3 5" id="KW-0238">DNA-binding</keyword>
<evidence type="ECO:0000259" key="6">
    <source>
        <dbReference type="PROSITE" id="PS51898"/>
    </source>
</evidence>
<evidence type="ECO:0000313" key="9">
    <source>
        <dbReference type="Proteomes" id="UP000627538"/>
    </source>
</evidence>
<name>A0A8I0KWD0_9ACTO</name>
<keyword evidence="4" id="KW-0233">DNA recombination</keyword>
<dbReference type="PROSITE" id="PS51900">
    <property type="entry name" value="CB"/>
    <property type="match status" value="1"/>
</dbReference>
<gene>
    <name evidence="8" type="ORF">H8R10_06580</name>
</gene>
<dbReference type="PANTHER" id="PTHR30349">
    <property type="entry name" value="PHAGE INTEGRASE-RELATED"/>
    <property type="match status" value="1"/>
</dbReference>
<keyword evidence="9" id="KW-1185">Reference proteome</keyword>
<proteinExistence type="inferred from homology"/>
<reference evidence="8 9" key="1">
    <citation type="submission" date="2020-08" db="EMBL/GenBank/DDBJ databases">
        <title>Winkia gen. nov., sp. nov., isolated from faeces of the Anser albifrons in China.</title>
        <authorList>
            <person name="Liu Q."/>
        </authorList>
    </citation>
    <scope>NUCLEOTIDE SEQUENCE [LARGE SCALE GENOMIC DNA]</scope>
    <source>
        <strain evidence="8 9">C62</strain>
    </source>
</reference>
<evidence type="ECO:0000256" key="2">
    <source>
        <dbReference type="ARBA" id="ARBA00022908"/>
    </source>
</evidence>
<keyword evidence="2" id="KW-0229">DNA integration</keyword>
<feature type="domain" description="Core-binding (CB)" evidence="7">
    <location>
        <begin position="70"/>
        <end position="151"/>
    </location>
</feature>
<dbReference type="InterPro" id="IPR011010">
    <property type="entry name" value="DNA_brk_join_enz"/>
</dbReference>
<dbReference type="Pfam" id="PF00589">
    <property type="entry name" value="Phage_integrase"/>
    <property type="match status" value="1"/>
</dbReference>
<accession>A0A8I0KWD0</accession>
<evidence type="ECO:0000313" key="8">
    <source>
        <dbReference type="EMBL" id="MBD3689889.1"/>
    </source>
</evidence>
<evidence type="ECO:0000259" key="7">
    <source>
        <dbReference type="PROSITE" id="PS51900"/>
    </source>
</evidence>
<organism evidence="8 9">
    <name type="scientific">Nanchangia anserum</name>
    <dbReference type="NCBI Taxonomy" id="2692125"/>
    <lineage>
        <taxon>Bacteria</taxon>
        <taxon>Bacillati</taxon>
        <taxon>Actinomycetota</taxon>
        <taxon>Actinomycetes</taxon>
        <taxon>Actinomycetales</taxon>
        <taxon>Actinomycetaceae</taxon>
        <taxon>Nanchangia</taxon>
    </lineage>
</organism>
<dbReference type="InterPro" id="IPR002104">
    <property type="entry name" value="Integrase_catalytic"/>
</dbReference>
<dbReference type="InterPro" id="IPR050090">
    <property type="entry name" value="Tyrosine_recombinase_XerCD"/>
</dbReference>
<protein>
    <submittedName>
        <fullName evidence="8">Site-specific integrase</fullName>
    </submittedName>
</protein>
<comment type="similarity">
    <text evidence="1">Belongs to the 'phage' integrase family.</text>
</comment>
<dbReference type="PROSITE" id="PS51898">
    <property type="entry name" value="TYR_RECOMBINASE"/>
    <property type="match status" value="1"/>
</dbReference>
<dbReference type="Pfam" id="PF26003">
    <property type="entry name" value="Integrase_N_phage"/>
    <property type="match status" value="1"/>
</dbReference>
<dbReference type="InterPro" id="IPR004107">
    <property type="entry name" value="Integrase_SAM-like_N"/>
</dbReference>
<comment type="caution">
    <text evidence="8">The sequence shown here is derived from an EMBL/GenBank/DDBJ whole genome shotgun (WGS) entry which is preliminary data.</text>
</comment>
<dbReference type="GO" id="GO:0003677">
    <property type="term" value="F:DNA binding"/>
    <property type="evidence" value="ECO:0007669"/>
    <property type="project" value="UniProtKB-UniRule"/>
</dbReference>
<dbReference type="PANTHER" id="PTHR30349:SF64">
    <property type="entry name" value="PROPHAGE INTEGRASE INTD-RELATED"/>
    <property type="match status" value="1"/>
</dbReference>
<dbReference type="Gene3D" id="1.10.443.10">
    <property type="entry name" value="Intergrase catalytic core"/>
    <property type="match status" value="1"/>
</dbReference>
<dbReference type="RefSeq" id="WP_191071909.1">
    <property type="nucleotide sequence ID" value="NZ_CP060506.1"/>
</dbReference>
<dbReference type="Pfam" id="PF14659">
    <property type="entry name" value="Phage_int_SAM_3"/>
    <property type="match status" value="1"/>
</dbReference>
<dbReference type="SUPFAM" id="SSF56349">
    <property type="entry name" value="DNA breaking-rejoining enzymes"/>
    <property type="match status" value="1"/>
</dbReference>
<feature type="domain" description="Tyr recombinase" evidence="6">
    <location>
        <begin position="179"/>
        <end position="368"/>
    </location>
</feature>
<dbReference type="CDD" id="cd01189">
    <property type="entry name" value="INT_ICEBs1_C_like"/>
    <property type="match status" value="1"/>
</dbReference>
<dbReference type="InterPro" id="IPR010998">
    <property type="entry name" value="Integrase_recombinase_N"/>
</dbReference>
<dbReference type="EMBL" id="JACRUO010000001">
    <property type="protein sequence ID" value="MBD3689889.1"/>
    <property type="molecule type" value="Genomic_DNA"/>
</dbReference>
<dbReference type="Gene3D" id="1.10.150.130">
    <property type="match status" value="1"/>
</dbReference>
<dbReference type="GO" id="GO:0006310">
    <property type="term" value="P:DNA recombination"/>
    <property type="evidence" value="ECO:0007669"/>
    <property type="project" value="UniProtKB-KW"/>
</dbReference>
<sequence>MIRATRWGSIVATRQGRYEASHADPERPGKRRYKTFTRKRDAESWLAAQRVLIERGEWQAPGKPAKNRRVSVLEYSKQWLNDLEAAGRSANTLRTYGTLLRVHILPTFGDTALKAVNEDDIRAWLQSFPRERARTRVNAYNVFRSLLSAAVDAGLLERVPRPVKGATAAPPLNEDARAARERIASPEQVDAIAARMPDRLAIAVYLAAWCGLRYGEVAGLERRDVDMAAGVVKVRRAVKRDPRGALVVGPPKSERSRRDVPIPPRIRDTLAAHMSQHVGQGARALVVSSATGTHLSNRTLLHAYRPAVDAVAGLKGFGFHQLRATCASQLMATGATPVEIMAILGHSDWSTSLLYQRTPRERLAAAMERLSDDAL</sequence>
<dbReference type="InterPro" id="IPR058717">
    <property type="entry name" value="Phage_L5_Integrase_N"/>
</dbReference>
<dbReference type="Proteomes" id="UP000627538">
    <property type="component" value="Unassembled WGS sequence"/>
</dbReference>
<dbReference type="InterPro" id="IPR044068">
    <property type="entry name" value="CB"/>
</dbReference>
<dbReference type="GO" id="GO:0015074">
    <property type="term" value="P:DNA integration"/>
    <property type="evidence" value="ECO:0007669"/>
    <property type="project" value="UniProtKB-KW"/>
</dbReference>
<dbReference type="AlphaFoldDB" id="A0A8I0KWD0"/>
<evidence type="ECO:0000256" key="3">
    <source>
        <dbReference type="ARBA" id="ARBA00023125"/>
    </source>
</evidence>
<evidence type="ECO:0000256" key="1">
    <source>
        <dbReference type="ARBA" id="ARBA00008857"/>
    </source>
</evidence>
<evidence type="ECO:0000256" key="5">
    <source>
        <dbReference type="PROSITE-ProRule" id="PRU01248"/>
    </source>
</evidence>
<dbReference type="InterPro" id="IPR013762">
    <property type="entry name" value="Integrase-like_cat_sf"/>
</dbReference>
<evidence type="ECO:0000256" key="4">
    <source>
        <dbReference type="ARBA" id="ARBA00023172"/>
    </source>
</evidence>